<evidence type="ECO:0000313" key="6">
    <source>
        <dbReference type="EMBL" id="OVA12725.1"/>
    </source>
</evidence>
<dbReference type="STRING" id="56857.A0A200QQL4"/>
<dbReference type="SMART" id="SM00233">
    <property type="entry name" value="PH"/>
    <property type="match status" value="1"/>
</dbReference>
<accession>A0A200QQL4</accession>
<feature type="compositionally biased region" description="Low complexity" evidence="4">
    <location>
        <begin position="1192"/>
        <end position="1204"/>
    </location>
</feature>
<evidence type="ECO:0000313" key="7">
    <source>
        <dbReference type="Proteomes" id="UP000195402"/>
    </source>
</evidence>
<dbReference type="Pfam" id="PF25036">
    <property type="entry name" value="VPS13_VAB"/>
    <property type="match status" value="1"/>
</dbReference>
<comment type="similarity">
    <text evidence="1">Belongs to the VPS13 family.</text>
</comment>
<evidence type="ECO:0000259" key="5">
    <source>
        <dbReference type="PROSITE" id="PS50003"/>
    </source>
</evidence>
<dbReference type="InterPro" id="IPR026854">
    <property type="entry name" value="VPS13_N"/>
</dbReference>
<evidence type="ECO:0000256" key="3">
    <source>
        <dbReference type="ARBA" id="ARBA00023055"/>
    </source>
</evidence>
<evidence type="ECO:0000256" key="4">
    <source>
        <dbReference type="SAM" id="MobiDB-lite"/>
    </source>
</evidence>
<dbReference type="InterPro" id="IPR001849">
    <property type="entry name" value="PH_domain"/>
</dbReference>
<proteinExistence type="inferred from homology"/>
<name>A0A200QQL4_MACCD</name>
<dbReference type="Pfam" id="PF12624">
    <property type="entry name" value="VPS13_N"/>
    <property type="match status" value="1"/>
</dbReference>
<feature type="compositionally biased region" description="Polar residues" evidence="4">
    <location>
        <begin position="2072"/>
        <end position="2084"/>
    </location>
</feature>
<organism evidence="6 7">
    <name type="scientific">Macleaya cordata</name>
    <name type="common">Five-seeded plume-poppy</name>
    <name type="synonym">Bocconia cordata</name>
    <dbReference type="NCBI Taxonomy" id="56857"/>
    <lineage>
        <taxon>Eukaryota</taxon>
        <taxon>Viridiplantae</taxon>
        <taxon>Streptophyta</taxon>
        <taxon>Embryophyta</taxon>
        <taxon>Tracheophyta</taxon>
        <taxon>Spermatophyta</taxon>
        <taxon>Magnoliopsida</taxon>
        <taxon>Ranunculales</taxon>
        <taxon>Papaveraceae</taxon>
        <taxon>Papaveroideae</taxon>
        <taxon>Macleaya</taxon>
    </lineage>
</organism>
<dbReference type="PANTHER" id="PTHR16166:SF137">
    <property type="entry name" value="PLECKSTRIN HOMOLOGY (PH) DOMAIN-CONTAINING PROTEIN"/>
    <property type="match status" value="1"/>
</dbReference>
<dbReference type="GO" id="GO:0006623">
    <property type="term" value="P:protein targeting to vacuole"/>
    <property type="evidence" value="ECO:0007669"/>
    <property type="project" value="TreeGrafter"/>
</dbReference>
<dbReference type="InterPro" id="IPR056748">
    <property type="entry name" value="VPS13-like_C"/>
</dbReference>
<dbReference type="Proteomes" id="UP000195402">
    <property type="component" value="Unassembled WGS sequence"/>
</dbReference>
<dbReference type="InterPro" id="IPR011993">
    <property type="entry name" value="PH-like_dom_sf"/>
</dbReference>
<dbReference type="CDD" id="cd00821">
    <property type="entry name" value="PH"/>
    <property type="match status" value="1"/>
</dbReference>
<dbReference type="InterPro" id="IPR009291">
    <property type="entry name" value="Vps62"/>
</dbReference>
<dbReference type="Gene3D" id="2.30.29.30">
    <property type="entry name" value="Pleckstrin-homology domain (PH domain)/Phosphotyrosine-binding domain (PTB)"/>
    <property type="match status" value="1"/>
</dbReference>
<comment type="caution">
    <text evidence="6">The sequence shown here is derived from an EMBL/GenBank/DDBJ whole genome shotgun (WGS) entry which is preliminary data.</text>
</comment>
<feature type="domain" description="PH" evidence="5">
    <location>
        <begin position="801"/>
        <end position="913"/>
    </location>
</feature>
<gene>
    <name evidence="6" type="ORF">BVC80_9019g29</name>
</gene>
<keyword evidence="2" id="KW-0813">Transport</keyword>
<keyword evidence="7" id="KW-1185">Reference proteome</keyword>
<dbReference type="EMBL" id="MVGT01001370">
    <property type="protein sequence ID" value="OVA12725.1"/>
    <property type="molecule type" value="Genomic_DNA"/>
</dbReference>
<feature type="region of interest" description="Disordered" evidence="4">
    <location>
        <begin position="2072"/>
        <end position="2094"/>
    </location>
</feature>
<dbReference type="Pfam" id="PF00169">
    <property type="entry name" value="PH"/>
    <property type="match status" value="1"/>
</dbReference>
<feature type="region of interest" description="Disordered" evidence="4">
    <location>
        <begin position="1190"/>
        <end position="1215"/>
    </location>
</feature>
<keyword evidence="3" id="KW-0445">Lipid transport</keyword>
<dbReference type="PROSITE" id="PS50003">
    <property type="entry name" value="PH_DOMAIN"/>
    <property type="match status" value="1"/>
</dbReference>
<dbReference type="GO" id="GO:0006869">
    <property type="term" value="P:lipid transport"/>
    <property type="evidence" value="ECO:0007669"/>
    <property type="project" value="UniProtKB-KW"/>
</dbReference>
<reference evidence="6 7" key="1">
    <citation type="journal article" date="2017" name="Mol. Plant">
        <title>The Genome of Medicinal Plant Macleaya cordata Provides New Insights into Benzylisoquinoline Alkaloids Metabolism.</title>
        <authorList>
            <person name="Liu X."/>
            <person name="Liu Y."/>
            <person name="Huang P."/>
            <person name="Ma Y."/>
            <person name="Qing Z."/>
            <person name="Tang Q."/>
            <person name="Cao H."/>
            <person name="Cheng P."/>
            <person name="Zheng Y."/>
            <person name="Yuan Z."/>
            <person name="Zhou Y."/>
            <person name="Liu J."/>
            <person name="Tang Z."/>
            <person name="Zhuo Y."/>
            <person name="Zhang Y."/>
            <person name="Yu L."/>
            <person name="Huang J."/>
            <person name="Yang P."/>
            <person name="Peng Q."/>
            <person name="Zhang J."/>
            <person name="Jiang W."/>
            <person name="Zhang Z."/>
            <person name="Lin K."/>
            <person name="Ro D.K."/>
            <person name="Chen X."/>
            <person name="Xiong X."/>
            <person name="Shang Y."/>
            <person name="Huang S."/>
            <person name="Zeng J."/>
        </authorList>
    </citation>
    <scope>NUCLEOTIDE SEQUENCE [LARGE SCALE GENOMIC DNA]</scope>
    <source>
        <strain evidence="7">cv. BLH2017</strain>
        <tissue evidence="6">Root</tissue>
    </source>
</reference>
<dbReference type="PANTHER" id="PTHR16166">
    <property type="entry name" value="VACUOLAR PROTEIN SORTING-ASSOCIATED PROTEIN VPS13"/>
    <property type="match status" value="1"/>
</dbReference>
<dbReference type="Pfam" id="PF25037">
    <property type="entry name" value="VPS13_C"/>
    <property type="match status" value="1"/>
</dbReference>
<dbReference type="InParanoid" id="A0A200QQL4"/>
<evidence type="ECO:0000256" key="2">
    <source>
        <dbReference type="ARBA" id="ARBA00022448"/>
    </source>
</evidence>
<dbReference type="InterPro" id="IPR009543">
    <property type="entry name" value="VPS13_VAB"/>
</dbReference>
<protein>
    <submittedName>
        <fullName evidence="6">Pleckstrin homology domain</fullName>
    </submittedName>
</protein>
<dbReference type="SUPFAM" id="SSF50729">
    <property type="entry name" value="PH domain-like"/>
    <property type="match status" value="1"/>
</dbReference>
<dbReference type="OrthoDB" id="428159at2759"/>
<dbReference type="OMA" id="VHERRSY"/>
<dbReference type="FunCoup" id="A0A200QQL4">
    <property type="interactions" value="2086"/>
</dbReference>
<dbReference type="GO" id="GO:0045053">
    <property type="term" value="P:protein retention in Golgi apparatus"/>
    <property type="evidence" value="ECO:0007669"/>
    <property type="project" value="TreeGrafter"/>
</dbReference>
<evidence type="ECO:0000256" key="1">
    <source>
        <dbReference type="ARBA" id="ARBA00006545"/>
    </source>
</evidence>
<dbReference type="InterPro" id="IPR026847">
    <property type="entry name" value="VPS13"/>
</dbReference>
<dbReference type="Pfam" id="PF06101">
    <property type="entry name" value="Vps62"/>
    <property type="match status" value="3"/>
</dbReference>
<sequence length="4386" mass="491639">MLEDQVAFLLQKYLGNYVLGLNKEALKISVWQGDVELTNMQLKPEALNALKLPVKVKAGFLGSVKIKVPWSRLGQEPVLVYLDRIFLLVEPATNVEGCTEDAVQEAKKSRVRDMEIKLLEAHQQLKSEMNTSWLGSLINTIIGNLKLSITNIHIRYEDLESNPGHPFAAGVTLARLSAVTVDDDGRETFVTGGALQRIQKSAELDRLALYLDSDICPWQVEKPWVDLSPSEWSQVFEVGNNDRKPSNALKKEHCYILQPVTGNAKYSKPRKDEFNNSGQALQKAVVNLDDVTLCLSKNGYRDILKLVENFAAFDRHLRYAHYRPLVPVKSNPSSWWKYAYKAVSDQMKKASGKLKWEQVLRYASLRKRYISLYASLLKSDLSRMVVDDNEEIEKLDRELDIELILQWRMLAHKFVEQSTESDLSLKQQKTNKSWWSLGWTSSAVKDENEPWHFSEEDWERLNKIIGYRESDDGKLLTTQAKGNMLHTSLEVHMRHNASKLVAEAQECLAELSCESLDCSVKLYSETKVFDLKLGSYRLSSPNGLLAESATMNDSLVGVFSIKPFDAEVDWSLVAKASPCYMTYLKDSVDQIIKFFESSAAVSQTIAMETAAAVQMTIDGVKRTAQQQVARALEDHARFFLDLDIAAPKIMIPTNFSPDNSHATKLLLDLGNLKLSTQDDCGLDSREEMDMYLQFNLGLSDVSAFLVDGDYHWSQTLIDMPGSPAQSNYISFLPVIDKCGIVMKLQQIRSENLSYPSTRLAVRLPSLGFHFSPARYHRLMQVAKIFQNEDSENSDYLRPWIQADFEGWLSVLMWKGVGNREAVWQRRYCCLVGCFLYVLESPQSKTYKQFLSLRGKQIYEVPAELAGNVEHILAICDGGQSNNKVVEDVNALILRCDSDDSRRIWRSLIQGAIYRASGSAPITTSMSDTSSDSGDTEAEFVGNSNVMDLMDMERVFITGVLDELKICFSYNHQSDHGFKTVLLAEESRLFEFRAIGGQVEMSIRGKDMLIGTVLKTLEIEDLVFYEGISQPRYLARSFIKSTDTFTTDVPESFYDVGHRSHSSNELTQYEGEENFFEASENLVDLIDSPAQMPANKSLTFDKPLIKPPSFSRVAGLLPDSERQARNEDMITDTLDSFVKAQIVIYDLNSPLYDNIDNRVVVTLATLSFFCYRPTILAILKFVAAINISDENSDASSDKSSAAQQDSSREDSIDDQNLSAVQEPVMKGLLGKGKSRVIFYLTLNMARAEILLMNENGTQLATLSQNNFLTDIKVFPSSFSIKASLGNLKISDDSLPSSHSYFWVCDMRNPGGSSFVELLFTSFSVVDEDYKGYDYSLYGQLSEVRIVYLNRFIQEVISYFMGLVPNVSKDVAKVKDQVTNSEKWFTTSEIDGSPALKLDLSLRKPIIVMPQRTDSLDYLELDVVHITVQNTFQWLRGDKNEMGAVHLEILTVQVEDINLTVGTGMGLGETIIQDVKGLSVVIRRSLRDLLHQIPTTEAAIKIEELKAALSNREYQIITQCALSNFSETPNSIPPLNQHLETSSDNVVEPPVPLLSGVEFESRNSEAWITMTVSVAINLVELCLHSGETRDAALATVQVSGAWLLYKSNTIGEGFLSATLKGFTVVDDREGSRQEFRLAIGKPDSLGYGPLLSTSHDDNEHIAGSGKNVLNDNNVKPIPTMLILDAKFNQSSTSISLCVQRPQLLVALDFLLAVVEFFVPTVGTVLSNKEDDNPLHISDAIILDQPTYNQPSAEFSLSPQRPLIVDDERFDHFVYDGKGGNLFLRDRWGFNLHSSSSEAIIYVGSGKRLQFKNVFVKNGEYLDSCILLGTNSSYSASEDDQVFLERGNEGSLNSSEEHLDNLPTQNVVPDRPTEFIIEFQAIGPELTFYNTSKDVEESSKLSNKLLHAQLDAFCRLVMKGDTLEMTANTLGLTMESNGVRILEPFDTSIKFSNASGKTNIHLAVTDIFMNFSFSILRLFLAVEEDILAFLRMTSKKVTVVCSEFDKVGTMQNPHNDQTYAFWRPRAPPGFAVLGDYLTPLDKPPTKGVLAVNANFARVKRPVSFKLIWSSTESGALSDHQGANNRIESSVVPDTDDRRQDDSCSIWLPIAPPGYVAMGCVVSSGRSEPPSSSALCILASLVSPCSLRDCITINLSEPYSSSLAFWRVDNSVGTFLPADAVNMNVIGRAYELRHIIFRYLDGSSKALKGSNIQDIPLDHDQTLQSERSAGLNSGRRFEAIASFRLIWWNQGSGSRKKLSIWRPLVPPGTVYFGDIAVQGYEPPNTCVVLRVTGDEALFKDPLDFQLVGQIKKQRGTESISFWLPLAPPGFVSLGCIACKGTPKQDDFSLLKCIRSDMVTGGQFSEGSIWDSSDTKVTTGPFSLWTVGNEVGTFLVRSGFRKPPKRFALRLADPNVTSGSDDTVVDAEIRTFSAAVFDDYGGLMVPLFNISLSGVGFSLHGRSENLNSTMSFSLAARSYNDKYDSWEPLVEPVDGFLRYQYDQNSPGAASQLRLTSTRDLNLNFSVSNTNMILQAYASWNNLSHVHESYKKREAVPTTYDGKSIIGFHHKRNYYIIPQNKLGQDIFIRATEIRGLHNIIRMPSGDVKPVKVPVVKNMLDSHLQGKLGRRLRTMVTIIIVDGQLPTVEGLSTHQYTVAIRLVPNECLPSDSLLKEQSARTCGTSSDRSLPSGLELVNWNETFFFKVDSPVCRQLILTSLDLLGIYRTISAGELVGFYSAPLKQIGSTFSESSNSYGSINELNWIELSSARSMKIPQEDEGKQSNGRMRCAILLSPISEENDSQTLSNVKKHGLIQISPTKDGPWTTVKLNYAAPAACWRLGNDVVASEVSVKDGNKFVNIRSLVSISNNTDFILDVCLTLKDSNENMKSIDDNKQEEKEIAGDRFDTDEFFETEKYNPTIGWVGCLTKPTHAYSEGEDSLQEISAVDLPSGWEWVGDWHVDNASVNTADGWVYAPDLERLKWPESYSQLKFVNYARQRKWIRKRKRTSGGIRRQISVGLLNPGDTIPLPLAGLTHPAATYILQLRPWNANERNEYSWSSVVGMHHSQSEVSRKTKDTSEICVSSFSESEELLYCTCNEMSGSSSSSGNNKGLWFCLSIKATEIGKDIRSDPIQDWNLFVKSPLSIINFLPLSAEFAVLELQANGQFFACSRGIFSPGETVGIYKADLRKPLYLSLLPQGGWQPIHDAVLVSHPSGVPSKALGLRSSFSGRIVQVILEQNHDKEQQVVAKIVRIYAPFWIASARCPPLTYRLVATAGRKKRNFPFPLHSKQSDETIVEEISEEEIFDGYTIDSTLNFKLLGLSVSIGQSDKKQFGPVRELSSLGDMDGTVDLYAYDEDGNCIHLFISSKPCPYQSVPTKVISVRPFMTFTNRIGQDIFIKLSSEDEPKVLRTSDSRVSFVYRKTEGPDKLQVRLEDTEWCFPVEVVKEDTIFIVLRTPNGGRRFLRAEIRGYEEGSRFIIVFRLGSTYGPIKVENRTTDKIIRIRQSGLNDDSWIQLNSLSTTNFCWEDPYGERLIDAEIHSGSSVFVQKFSLERAGECSSDERTPEVQFHVVDMGDIMIARFTDHRTSESISHEESTVLASSGNWGTSDMQHMVQNTAAPIEVMIELGVVGVSMIDHRPRELSYLYLERVFISYSTGYDGGNTSRFKLILGHLQIDNQLPLTLMPVLLAPEDTTDAHHPVFKMTITMRNDNNDGTLVYPYVYIRVTEKCWRINIHEPIIWAFVEFYNNLQMDRIPKSSSVTQVDPEIRVDLIDVSEVRLKLKLETAPTQRPHGVLGVWSPILSAVGNAFKIQVHLRKVMHRNRFMRKSSIVPAIVNRIWRDLIHNPLHLIFSVDVLGMTSSTLASLSKGFAELSTDGQFLQLRSKQVWSRRITGVGDGILQGTEALAQGFAFGVSGVVTKPVESARQNGLLGLAHGLGQAFLGFIVQPVSGALDFFSLTVDGIGASCSRCLEVFNNKTPFQRIRNPRPIHADGVLREYCEREATGQMILYLAEASRHFGCTEIFKEPSKYAWSDYYEVHFIVPYQRIVLITNKRVMLLQCLAPDKMDKKPSKIMWDVPWEELMALELAKAGYPKPSHLILHLKNFKRSEKFVRLIKCSVEEAEEEAQAVRICSVIRKFWKAYQADMRCLVLKVPSSQRHVYFSWEEADGRDSQNQIKPMIKPREYFAVGVNSDDRRFIKHTINFQKIWSSEAESRGRCILSRKQVLETGGACSIWRPICPDGYVSIGDIAHVGSHAPNVSAVYHNVDGQFTLPVGYDLVWRNCLDDYATPVSIWFPRAPDGFVSLGCVAVAAFTEPENNLAYCVKATLAEETIFEEQKVWTAKDSYPWACHIYQVQSEALNFVALRQPKEESDWKPMRVIDNHQPSQTSDLP</sequence>